<dbReference type="EMBL" id="CAESGF010000002">
    <property type="protein sequence ID" value="CAB4362526.1"/>
    <property type="molecule type" value="Genomic_DNA"/>
</dbReference>
<dbReference type="EMBL" id="CAFAAV010000201">
    <property type="protein sequence ID" value="CAB4831977.1"/>
    <property type="molecule type" value="Genomic_DNA"/>
</dbReference>
<dbReference type="SUPFAM" id="SSF55729">
    <property type="entry name" value="Acyl-CoA N-acyltransferases (Nat)"/>
    <property type="match status" value="1"/>
</dbReference>
<proteinExistence type="predicted"/>
<evidence type="ECO:0000259" key="1">
    <source>
        <dbReference type="PROSITE" id="PS51186"/>
    </source>
</evidence>
<evidence type="ECO:0000313" key="2">
    <source>
        <dbReference type="EMBL" id="CAB4362526.1"/>
    </source>
</evidence>
<feature type="domain" description="N-acetyltransferase" evidence="1">
    <location>
        <begin position="13"/>
        <end position="180"/>
    </location>
</feature>
<dbReference type="PANTHER" id="PTHR43610:SF1">
    <property type="entry name" value="N-ACETYLTRANSFERASE DOMAIN-CONTAINING PROTEIN"/>
    <property type="match status" value="1"/>
</dbReference>
<dbReference type="EMBL" id="CAEZYF010000002">
    <property type="protein sequence ID" value="CAB4705375.1"/>
    <property type="molecule type" value="Genomic_DNA"/>
</dbReference>
<dbReference type="GO" id="GO:0016747">
    <property type="term" value="F:acyltransferase activity, transferring groups other than amino-acyl groups"/>
    <property type="evidence" value="ECO:0007669"/>
    <property type="project" value="InterPro"/>
</dbReference>
<dbReference type="PANTHER" id="PTHR43610">
    <property type="entry name" value="BLL6696 PROTEIN"/>
    <property type="match status" value="1"/>
</dbReference>
<dbReference type="PROSITE" id="PS51186">
    <property type="entry name" value="GNAT"/>
    <property type="match status" value="1"/>
</dbReference>
<evidence type="ECO:0000313" key="6">
    <source>
        <dbReference type="EMBL" id="CAB4909620.1"/>
    </source>
</evidence>
<dbReference type="InterPro" id="IPR000182">
    <property type="entry name" value="GNAT_dom"/>
</dbReference>
<dbReference type="Gene3D" id="3.40.630.30">
    <property type="match status" value="1"/>
</dbReference>
<reference evidence="4" key="1">
    <citation type="submission" date="2020-05" db="EMBL/GenBank/DDBJ databases">
        <authorList>
            <person name="Chiriac C."/>
            <person name="Salcher M."/>
            <person name="Ghai R."/>
            <person name="Kavagutti S V."/>
        </authorList>
    </citation>
    <scope>NUCLEOTIDE SEQUENCE</scope>
</reference>
<accession>A0A6J7AGN0</accession>
<dbReference type="EMBL" id="CAFBMT010000001">
    <property type="protein sequence ID" value="CAB4909620.1"/>
    <property type="molecule type" value="Genomic_DNA"/>
</dbReference>
<dbReference type="Pfam" id="PF13302">
    <property type="entry name" value="Acetyltransf_3"/>
    <property type="match status" value="1"/>
</dbReference>
<evidence type="ECO:0000313" key="4">
    <source>
        <dbReference type="EMBL" id="CAB4831977.1"/>
    </source>
</evidence>
<dbReference type="AlphaFoldDB" id="A0A6J7AGN0"/>
<name>A0A6J7AGN0_9ZZZZ</name>
<gene>
    <name evidence="3" type="ORF">UFOPK2656_00307</name>
    <name evidence="4" type="ORF">UFOPK3099_02187</name>
    <name evidence="5" type="ORF">UFOPK3267_01773</name>
    <name evidence="6" type="ORF">UFOPK3651_00075</name>
    <name evidence="2" type="ORF">UFOPK4189_00304</name>
</gene>
<protein>
    <submittedName>
        <fullName evidence="4">Unannotated protein</fullName>
    </submittedName>
</protein>
<organism evidence="4">
    <name type="scientific">freshwater metagenome</name>
    <dbReference type="NCBI Taxonomy" id="449393"/>
    <lineage>
        <taxon>unclassified sequences</taxon>
        <taxon>metagenomes</taxon>
        <taxon>ecological metagenomes</taxon>
    </lineage>
</organism>
<evidence type="ECO:0000313" key="5">
    <source>
        <dbReference type="EMBL" id="CAB4851868.1"/>
    </source>
</evidence>
<dbReference type="InterPro" id="IPR016181">
    <property type="entry name" value="Acyl_CoA_acyltransferase"/>
</dbReference>
<sequence>MRLEPFTLVGAHVRLVPLTRALAPALLVAANRDRSTFGFTAVPDDLTSMEAYIDGLLADAQRDAAVPFAQVRAADGAPVGCTRFMNILWWPDRATPIEVEIGGTWLATDAQRSPINTEAKLLLLRHAFEHWHVARVAICTDARNERSRAAIERLGGRIEGVLRNHRPSAGHSTVAGTPRDTAAYSIIDTEWPAVRDRLEARLHG</sequence>
<evidence type="ECO:0000313" key="3">
    <source>
        <dbReference type="EMBL" id="CAB4705375.1"/>
    </source>
</evidence>
<dbReference type="EMBL" id="CAFBIY010000100">
    <property type="protein sequence ID" value="CAB4851868.1"/>
    <property type="molecule type" value="Genomic_DNA"/>
</dbReference>